<evidence type="ECO:0000313" key="2">
    <source>
        <dbReference type="EMBL" id="KKN50762.1"/>
    </source>
</evidence>
<keyword evidence="1" id="KW-0472">Membrane</keyword>
<keyword evidence="1" id="KW-0812">Transmembrane</keyword>
<accession>A0A0F9RLY3</accession>
<gene>
    <name evidence="2" type="ORF">LCGC14_0629320</name>
</gene>
<reference evidence="2" key="1">
    <citation type="journal article" date="2015" name="Nature">
        <title>Complex archaea that bridge the gap between prokaryotes and eukaryotes.</title>
        <authorList>
            <person name="Spang A."/>
            <person name="Saw J.H."/>
            <person name="Jorgensen S.L."/>
            <person name="Zaremba-Niedzwiedzka K."/>
            <person name="Martijn J."/>
            <person name="Lind A.E."/>
            <person name="van Eijk R."/>
            <person name="Schleper C."/>
            <person name="Guy L."/>
            <person name="Ettema T.J."/>
        </authorList>
    </citation>
    <scope>NUCLEOTIDE SEQUENCE</scope>
</reference>
<evidence type="ECO:0000256" key="1">
    <source>
        <dbReference type="SAM" id="Phobius"/>
    </source>
</evidence>
<protein>
    <submittedName>
        <fullName evidence="2">Uncharacterized protein</fullName>
    </submittedName>
</protein>
<organism evidence="2">
    <name type="scientific">marine sediment metagenome</name>
    <dbReference type="NCBI Taxonomy" id="412755"/>
    <lineage>
        <taxon>unclassified sequences</taxon>
        <taxon>metagenomes</taxon>
        <taxon>ecological metagenomes</taxon>
    </lineage>
</organism>
<sequence length="66" mass="7150">MLGESPGFAPIPRPLKENMAELINLFFLTGHSVILMGVTLACCAAGVLLFRLISNRLAGFIYKVGR</sequence>
<keyword evidence="1" id="KW-1133">Transmembrane helix</keyword>
<feature type="transmembrane region" description="Helical" evidence="1">
    <location>
        <begin position="22"/>
        <end position="50"/>
    </location>
</feature>
<name>A0A0F9RLY3_9ZZZZ</name>
<proteinExistence type="predicted"/>
<dbReference type="AlphaFoldDB" id="A0A0F9RLY3"/>
<dbReference type="EMBL" id="LAZR01001096">
    <property type="protein sequence ID" value="KKN50762.1"/>
    <property type="molecule type" value="Genomic_DNA"/>
</dbReference>
<comment type="caution">
    <text evidence="2">The sequence shown here is derived from an EMBL/GenBank/DDBJ whole genome shotgun (WGS) entry which is preliminary data.</text>
</comment>